<feature type="transmembrane region" description="Helical" evidence="17">
    <location>
        <begin position="65"/>
        <end position="86"/>
    </location>
</feature>
<dbReference type="InterPro" id="IPR014472">
    <property type="entry name" value="CHOPT"/>
</dbReference>
<keyword evidence="4 17" id="KW-0812">Transmembrane</keyword>
<comment type="catalytic activity">
    <reaction evidence="11">
        <text>1-hexadecanoyl-2-(9Z-octadecenoyl)-sn-glycerol + CDP-choline = 1-hexadecanoyl-2-(9Z-octadecenoyl)-sn-glycero-3-phosphocholine + CMP + H(+)</text>
        <dbReference type="Rhea" id="RHEA:54244"/>
        <dbReference type="ChEBI" id="CHEBI:15378"/>
        <dbReference type="ChEBI" id="CHEBI:58779"/>
        <dbReference type="ChEBI" id="CHEBI:60377"/>
        <dbReference type="ChEBI" id="CHEBI:73001"/>
        <dbReference type="ChEBI" id="CHEBI:75466"/>
    </reaction>
    <physiologicalReaction direction="left-to-right" evidence="11">
        <dbReference type="Rhea" id="RHEA:54245"/>
    </physiologicalReaction>
</comment>
<evidence type="ECO:0000256" key="6">
    <source>
        <dbReference type="ARBA" id="ARBA00023136"/>
    </source>
</evidence>
<evidence type="ECO:0000256" key="5">
    <source>
        <dbReference type="ARBA" id="ARBA00022989"/>
    </source>
</evidence>
<evidence type="ECO:0000313" key="18">
    <source>
        <dbReference type="EMBL" id="KAF7489564.1"/>
    </source>
</evidence>
<keyword evidence="7" id="KW-0444">Lipid biosynthesis</keyword>
<comment type="catalytic activity">
    <reaction evidence="14">
        <text>CDP-choline + a 1,2-diacyl-sn-glycerol = a 1,2-diacyl-sn-glycero-3-phosphocholine + CMP + H(+)</text>
        <dbReference type="Rhea" id="RHEA:32939"/>
        <dbReference type="ChEBI" id="CHEBI:15378"/>
        <dbReference type="ChEBI" id="CHEBI:17815"/>
        <dbReference type="ChEBI" id="CHEBI:57643"/>
        <dbReference type="ChEBI" id="CHEBI:58779"/>
        <dbReference type="ChEBI" id="CHEBI:60377"/>
        <dbReference type="EC" id="2.7.8.2"/>
    </reaction>
    <physiologicalReaction direction="left-to-right" evidence="14">
        <dbReference type="Rhea" id="RHEA:32940"/>
    </physiologicalReaction>
</comment>
<feature type="transmembrane region" description="Helical" evidence="17">
    <location>
        <begin position="262"/>
        <end position="280"/>
    </location>
</feature>
<comment type="catalytic activity">
    <reaction evidence="10">
        <text>1,2-dioctanoyl-sn-glycerol + CDP-choline = 1,2-dioctanoyl-sn-glycero-3-phosphocholine + CMP + H(+)</text>
        <dbReference type="Rhea" id="RHEA:54232"/>
        <dbReference type="ChEBI" id="CHEBI:15378"/>
        <dbReference type="ChEBI" id="CHEBI:58779"/>
        <dbReference type="ChEBI" id="CHEBI:60377"/>
        <dbReference type="ChEBI" id="CHEBI:76979"/>
        <dbReference type="ChEBI" id="CHEBI:78228"/>
    </reaction>
    <physiologicalReaction direction="left-to-right" evidence="10">
        <dbReference type="Rhea" id="RHEA:54233"/>
    </physiologicalReaction>
</comment>
<dbReference type="InterPro" id="IPR043130">
    <property type="entry name" value="CDP-OH_PTrfase_TM_dom"/>
</dbReference>
<keyword evidence="5 17" id="KW-1133">Transmembrane helix</keyword>
<dbReference type="AlphaFoldDB" id="A0A834R2A3"/>
<dbReference type="EC" id="2.7.8.2" evidence="13"/>
<accession>A0A834R2A3</accession>
<evidence type="ECO:0000256" key="15">
    <source>
        <dbReference type="RuleBase" id="RU003750"/>
    </source>
</evidence>
<reference evidence="20" key="1">
    <citation type="journal article" date="2020" name="PLoS Negl. Trop. Dis.">
        <title>High-quality nuclear genome for Sarcoptes scabiei-A critical resource for a neglected parasite.</title>
        <authorList>
            <person name="Korhonen P.K."/>
            <person name="Gasser R.B."/>
            <person name="Ma G."/>
            <person name="Wang T."/>
            <person name="Stroehlein A.J."/>
            <person name="Young N.D."/>
            <person name="Ang C.S."/>
            <person name="Fernando D.D."/>
            <person name="Lu H.C."/>
            <person name="Taylor S."/>
            <person name="Reynolds S.L."/>
            <person name="Mofiz E."/>
            <person name="Najaraj S.H."/>
            <person name="Gowda H."/>
            <person name="Madugundu A."/>
            <person name="Renuse S."/>
            <person name="Holt D."/>
            <person name="Pandey A."/>
            <person name="Papenfuss A.T."/>
            <person name="Fischer K."/>
        </authorList>
    </citation>
    <scope>NUCLEOTIDE SEQUENCE [LARGE SCALE GENOMIC DNA]</scope>
</reference>
<evidence type="ECO:0000256" key="10">
    <source>
        <dbReference type="ARBA" id="ARBA00036651"/>
    </source>
</evidence>
<dbReference type="InterPro" id="IPR000462">
    <property type="entry name" value="CDP-OH_P_trans"/>
</dbReference>
<feature type="region of interest" description="Disordered" evidence="16">
    <location>
        <begin position="421"/>
        <end position="442"/>
    </location>
</feature>
<dbReference type="GO" id="GO:0005794">
    <property type="term" value="C:Golgi apparatus"/>
    <property type="evidence" value="ECO:0007669"/>
    <property type="project" value="TreeGrafter"/>
</dbReference>
<sequence length="442" mass="49794">MTGRSRPVLNFIGNLVCERLSDAKLKRLGDHKYSASGSTILDFFMQKYWRWCIERWIPEWWAPNAMTLIGLIINVLACLLLVFYSPDSLQSIPPYALIMAAFGLFIYQTLDACDGKQARRTRTSSSLGELFDHGCDAVSTIFVSLSVCLSVQLGSYSNWMVVLCSGATSLFYIAHWQAYVSGTLKFGKFDVTEAQFTIIFIHLISAFFGCEFWAKKIFGIELRLFPMSFTVANECFVFLRDLKSILSGGAGKNGSTIAGTSILSPIIPLLLVFSLTLIIYSKSMSMVFVNHICLYIITFGFVSAKITCKLVVAHMSKSEMSKLDTILFGPSLLFFNQYFNFYFNEYIILWIAFIYTLLDFCYFCYSTCRQLANHLNVYILTIQKRPDRSIGSGVGVGSPIGGGNSGLSSSKSNGRDQIVTRQRTGHHQHHHHNHHHSNHSRR</sequence>
<reference evidence="18" key="2">
    <citation type="submission" date="2020-01" db="EMBL/GenBank/DDBJ databases">
        <authorList>
            <person name="Korhonen P.K.K."/>
            <person name="Guangxu M.G."/>
            <person name="Wang T.W."/>
            <person name="Stroehlein A.J.S."/>
            <person name="Young N.D."/>
            <person name="Ang C.-S.A."/>
            <person name="Fernando D.W.F."/>
            <person name="Lu H.L."/>
            <person name="Taylor S.T."/>
            <person name="Ehtesham M.E.M."/>
            <person name="Najaraj S.H.N."/>
            <person name="Harsha G.H.G."/>
            <person name="Madugundu A.M."/>
            <person name="Renuse S.R."/>
            <person name="Holt D.H."/>
            <person name="Pandey A.P."/>
            <person name="Papenfuss A.P."/>
            <person name="Gasser R.B.G."/>
            <person name="Fischer K.F."/>
        </authorList>
    </citation>
    <scope>NUCLEOTIDE SEQUENCE</scope>
    <source>
        <strain evidence="18">SSS_KF_BRIS2020</strain>
    </source>
</reference>
<evidence type="ECO:0000256" key="16">
    <source>
        <dbReference type="SAM" id="MobiDB-lite"/>
    </source>
</evidence>
<keyword evidence="7" id="KW-0594">Phospholipid biosynthesis</keyword>
<dbReference type="EnsemblMetazoa" id="SSS_2574s_mrna">
    <property type="protein sequence ID" value="KAF7489564.1"/>
    <property type="gene ID" value="SSS_2574"/>
</dbReference>
<organism evidence="18">
    <name type="scientific">Sarcoptes scabiei</name>
    <name type="common">Itch mite</name>
    <name type="synonym">Acarus scabiei</name>
    <dbReference type="NCBI Taxonomy" id="52283"/>
    <lineage>
        <taxon>Eukaryota</taxon>
        <taxon>Metazoa</taxon>
        <taxon>Ecdysozoa</taxon>
        <taxon>Arthropoda</taxon>
        <taxon>Chelicerata</taxon>
        <taxon>Arachnida</taxon>
        <taxon>Acari</taxon>
        <taxon>Acariformes</taxon>
        <taxon>Sarcoptiformes</taxon>
        <taxon>Astigmata</taxon>
        <taxon>Psoroptidia</taxon>
        <taxon>Sarcoptoidea</taxon>
        <taxon>Sarcoptidae</taxon>
        <taxon>Sarcoptinae</taxon>
        <taxon>Sarcoptes</taxon>
    </lineage>
</organism>
<feature type="transmembrane region" description="Helical" evidence="17">
    <location>
        <begin position="194"/>
        <end position="214"/>
    </location>
</feature>
<dbReference type="EMBL" id="WVUK01000064">
    <property type="protein sequence ID" value="KAF7489564.1"/>
    <property type="molecule type" value="Genomic_DNA"/>
</dbReference>
<comment type="pathway">
    <text evidence="12">Phospholipid metabolism; phosphatidylcholine biosynthesis; phosphatidylcholine from phosphocholine: step 2/2.</text>
</comment>
<proteinExistence type="inferred from homology"/>
<evidence type="ECO:0000256" key="8">
    <source>
        <dbReference type="ARBA" id="ARBA00023264"/>
    </source>
</evidence>
<evidence type="ECO:0000256" key="13">
    <source>
        <dbReference type="ARBA" id="ARBA00038987"/>
    </source>
</evidence>
<evidence type="ECO:0000313" key="20">
    <source>
        <dbReference type="Proteomes" id="UP000070412"/>
    </source>
</evidence>
<evidence type="ECO:0000256" key="14">
    <source>
        <dbReference type="ARBA" id="ARBA00048570"/>
    </source>
</evidence>
<dbReference type="Proteomes" id="UP000070412">
    <property type="component" value="Unassembled WGS sequence"/>
</dbReference>
<dbReference type="OrthoDB" id="196717at2759"/>
<evidence type="ECO:0000256" key="11">
    <source>
        <dbReference type="ARBA" id="ARBA00036890"/>
    </source>
</evidence>
<dbReference type="PANTHER" id="PTHR10414">
    <property type="entry name" value="ETHANOLAMINEPHOSPHOTRANSFERASE"/>
    <property type="match status" value="1"/>
</dbReference>
<dbReference type="Gene3D" id="1.20.120.1760">
    <property type="match status" value="1"/>
</dbReference>
<evidence type="ECO:0000256" key="9">
    <source>
        <dbReference type="ARBA" id="ARBA00036100"/>
    </source>
</evidence>
<feature type="transmembrane region" description="Helical" evidence="17">
    <location>
        <begin position="92"/>
        <end position="110"/>
    </location>
</feature>
<feature type="transmembrane region" description="Helical" evidence="17">
    <location>
        <begin position="286"/>
        <end position="304"/>
    </location>
</feature>
<evidence type="ECO:0000256" key="7">
    <source>
        <dbReference type="ARBA" id="ARBA00023209"/>
    </source>
</evidence>
<dbReference type="PIRSF" id="PIRSF015665">
    <property type="entry name" value="CHOPT"/>
    <property type="match status" value="1"/>
</dbReference>
<evidence type="ECO:0000256" key="1">
    <source>
        <dbReference type="ARBA" id="ARBA00004141"/>
    </source>
</evidence>
<dbReference type="PANTHER" id="PTHR10414:SF37">
    <property type="entry name" value="BB IN A BOXCAR, ISOFORM C"/>
    <property type="match status" value="1"/>
</dbReference>
<feature type="transmembrane region" description="Helical" evidence="17">
    <location>
        <begin position="156"/>
        <end position="174"/>
    </location>
</feature>
<feature type="transmembrane region" description="Helical" evidence="17">
    <location>
        <begin position="347"/>
        <end position="365"/>
    </location>
</feature>
<dbReference type="GO" id="GO:0005789">
    <property type="term" value="C:endoplasmic reticulum membrane"/>
    <property type="evidence" value="ECO:0007669"/>
    <property type="project" value="TreeGrafter"/>
</dbReference>
<comment type="subcellular location">
    <subcellularLocation>
        <location evidence="1">Membrane</location>
        <topology evidence="1">Multi-pass membrane protein</topology>
    </subcellularLocation>
</comment>
<keyword evidence="3 15" id="KW-0808">Transferase</keyword>
<dbReference type="GO" id="GO:0004142">
    <property type="term" value="F:diacylglycerol cholinephosphotransferase activity"/>
    <property type="evidence" value="ECO:0007669"/>
    <property type="project" value="UniProtKB-EC"/>
</dbReference>
<feature type="compositionally biased region" description="Gly residues" evidence="16">
    <location>
        <begin position="395"/>
        <end position="405"/>
    </location>
</feature>
<evidence type="ECO:0000313" key="19">
    <source>
        <dbReference type="EnsemblMetazoa" id="KAF7489564.1"/>
    </source>
</evidence>
<keyword evidence="7" id="KW-0443">Lipid metabolism</keyword>
<keyword evidence="6 17" id="KW-0472">Membrane</keyword>
<dbReference type="InterPro" id="IPR048254">
    <property type="entry name" value="CDP_ALCOHOL_P_TRANSF_CS"/>
</dbReference>
<feature type="compositionally biased region" description="Basic residues" evidence="16">
    <location>
        <begin position="423"/>
        <end position="442"/>
    </location>
</feature>
<dbReference type="GO" id="GO:0004307">
    <property type="term" value="F:ethanolaminephosphotransferase activity"/>
    <property type="evidence" value="ECO:0007669"/>
    <property type="project" value="TreeGrafter"/>
</dbReference>
<keyword evidence="8" id="KW-1208">Phospholipid metabolism</keyword>
<dbReference type="Pfam" id="PF01066">
    <property type="entry name" value="CDP-OH_P_transf"/>
    <property type="match status" value="1"/>
</dbReference>
<gene>
    <name evidence="18" type="ORF">SSS_2574</name>
</gene>
<evidence type="ECO:0000256" key="3">
    <source>
        <dbReference type="ARBA" id="ARBA00022679"/>
    </source>
</evidence>
<feature type="region of interest" description="Disordered" evidence="16">
    <location>
        <begin position="395"/>
        <end position="414"/>
    </location>
</feature>
<protein>
    <recommendedName>
        <fullName evidence="13">diacylglycerol cholinephosphotransferase</fullName>
        <ecNumber evidence="13">2.7.8.2</ecNumber>
    </recommendedName>
</protein>
<comment type="similarity">
    <text evidence="2 15">Belongs to the CDP-alcohol phosphatidyltransferase class-I family.</text>
</comment>
<comment type="catalytic activity">
    <reaction evidence="9">
        <text>1-hexadecanoyl-2-(4Z,7Z,10Z,13Z,16Z,19Z-docosahexaenoyl)-sn-glycerol + CDP-choline = 1-hexadecanoyl-2-(4Z,7Z,10Z,13Z,16Z,19Z-docosahexaenoyl)-sn-glycero-3-phosphocholine + CMP + H(+)</text>
        <dbReference type="Rhea" id="RHEA:54332"/>
        <dbReference type="ChEBI" id="CHEBI:15378"/>
        <dbReference type="ChEBI" id="CHEBI:58779"/>
        <dbReference type="ChEBI" id="CHEBI:60377"/>
        <dbReference type="ChEBI" id="CHEBI:74963"/>
        <dbReference type="ChEBI" id="CHEBI:82949"/>
    </reaction>
    <physiologicalReaction direction="left-to-right" evidence="9">
        <dbReference type="Rhea" id="RHEA:54333"/>
    </physiologicalReaction>
</comment>
<evidence type="ECO:0000256" key="17">
    <source>
        <dbReference type="SAM" id="Phobius"/>
    </source>
</evidence>
<dbReference type="FunFam" id="1.20.120.1760:FF:000002">
    <property type="entry name" value="Choline/ethanolamine phosphotransferase 1"/>
    <property type="match status" value="1"/>
</dbReference>
<reference evidence="19" key="3">
    <citation type="submission" date="2022-06" db="UniProtKB">
        <authorList>
            <consortium name="EnsemblMetazoa"/>
        </authorList>
    </citation>
    <scope>IDENTIFICATION</scope>
</reference>
<keyword evidence="20" id="KW-1185">Reference proteome</keyword>
<dbReference type="GO" id="GO:0006646">
    <property type="term" value="P:phosphatidylethanolamine biosynthetic process"/>
    <property type="evidence" value="ECO:0007669"/>
    <property type="project" value="TreeGrafter"/>
</dbReference>
<evidence type="ECO:0000256" key="2">
    <source>
        <dbReference type="ARBA" id="ARBA00010441"/>
    </source>
</evidence>
<name>A0A834R2A3_SARSC</name>
<dbReference type="PROSITE" id="PS00379">
    <property type="entry name" value="CDP_ALCOHOL_P_TRANSF"/>
    <property type="match status" value="1"/>
</dbReference>
<evidence type="ECO:0000256" key="12">
    <source>
        <dbReference type="ARBA" id="ARBA00037890"/>
    </source>
</evidence>
<evidence type="ECO:0000256" key="4">
    <source>
        <dbReference type="ARBA" id="ARBA00022692"/>
    </source>
</evidence>